<keyword evidence="3" id="KW-0862">Zinc</keyword>
<evidence type="ECO:0000256" key="3">
    <source>
        <dbReference type="ARBA" id="ARBA00022833"/>
    </source>
</evidence>
<dbReference type="InterPro" id="IPR019787">
    <property type="entry name" value="Znf_PHD-finger"/>
</dbReference>
<feature type="domain" description="PHD-type" evidence="7">
    <location>
        <begin position="222"/>
        <end position="337"/>
    </location>
</feature>
<dbReference type="Proteomes" id="UP001164929">
    <property type="component" value="Chromosome 1"/>
</dbReference>
<evidence type="ECO:0000256" key="5">
    <source>
        <dbReference type="SAM" id="MobiDB-lite"/>
    </source>
</evidence>
<reference evidence="8 9" key="1">
    <citation type="journal article" date="2023" name="Mol. Ecol. Resour.">
        <title>Chromosome-level genome assembly of a triploid poplar Populus alba 'Berolinensis'.</title>
        <authorList>
            <person name="Chen S."/>
            <person name="Yu Y."/>
            <person name="Wang X."/>
            <person name="Wang S."/>
            <person name="Zhang T."/>
            <person name="Zhou Y."/>
            <person name="He R."/>
            <person name="Meng N."/>
            <person name="Wang Y."/>
            <person name="Liu W."/>
            <person name="Liu Z."/>
            <person name="Liu J."/>
            <person name="Guo Q."/>
            <person name="Huang H."/>
            <person name="Sederoff R.R."/>
            <person name="Wang G."/>
            <person name="Qu G."/>
            <person name="Chen S."/>
        </authorList>
    </citation>
    <scope>NUCLEOTIDE SEQUENCE [LARGE SCALE GENOMIC DNA]</scope>
    <source>
        <strain evidence="8">SC-2020</strain>
    </source>
</reference>
<evidence type="ECO:0000256" key="1">
    <source>
        <dbReference type="ARBA" id="ARBA00022723"/>
    </source>
</evidence>
<accession>A0AAD6RSW3</accession>
<dbReference type="Gene3D" id="3.30.40.10">
    <property type="entry name" value="Zinc/RING finger domain, C3HC4 (zinc finger)"/>
    <property type="match status" value="2"/>
</dbReference>
<keyword evidence="1" id="KW-0479">Metal-binding</keyword>
<dbReference type="PANTHER" id="PTHR13793">
    <property type="entry name" value="PHD FINGER PROTEINS"/>
    <property type="match status" value="1"/>
</dbReference>
<dbReference type="Pfam" id="PF00628">
    <property type="entry name" value="PHD"/>
    <property type="match status" value="1"/>
</dbReference>
<evidence type="ECO:0000256" key="4">
    <source>
        <dbReference type="PROSITE-ProRule" id="PRU00146"/>
    </source>
</evidence>
<feature type="compositionally biased region" description="Basic and acidic residues" evidence="5">
    <location>
        <begin position="118"/>
        <end position="129"/>
    </location>
</feature>
<dbReference type="InterPro" id="IPR013083">
    <property type="entry name" value="Znf_RING/FYVE/PHD"/>
</dbReference>
<dbReference type="PROSITE" id="PS51805">
    <property type="entry name" value="EPHD"/>
    <property type="match status" value="1"/>
</dbReference>
<dbReference type="InterPro" id="IPR011011">
    <property type="entry name" value="Znf_FYVE_PHD"/>
</dbReference>
<dbReference type="Pfam" id="PF13832">
    <property type="entry name" value="zf-HC5HC2H_2"/>
    <property type="match status" value="1"/>
</dbReference>
<name>A0AAD6RSW3_9ROSI</name>
<dbReference type="GO" id="GO:0005634">
    <property type="term" value="C:nucleus"/>
    <property type="evidence" value="ECO:0007669"/>
    <property type="project" value="UniProtKB-ARBA"/>
</dbReference>
<protein>
    <submittedName>
        <fullName evidence="8">Protein Jade-1-like</fullName>
    </submittedName>
</protein>
<dbReference type="EMBL" id="JAQIZT010000001">
    <property type="protein sequence ID" value="KAJ7014521.1"/>
    <property type="molecule type" value="Genomic_DNA"/>
</dbReference>
<feature type="compositionally biased region" description="Acidic residues" evidence="5">
    <location>
        <begin position="130"/>
        <end position="156"/>
    </location>
</feature>
<evidence type="ECO:0000259" key="7">
    <source>
        <dbReference type="PROSITE" id="PS51805"/>
    </source>
</evidence>
<dbReference type="GO" id="GO:0006357">
    <property type="term" value="P:regulation of transcription by RNA polymerase II"/>
    <property type="evidence" value="ECO:0007669"/>
    <property type="project" value="TreeGrafter"/>
</dbReference>
<dbReference type="PANTHER" id="PTHR13793:SF148">
    <property type="entry name" value="RING_FYVE_PHD ZINC FINGER SUPERFAMILY PROTEIN"/>
    <property type="match status" value="1"/>
</dbReference>
<evidence type="ECO:0000259" key="6">
    <source>
        <dbReference type="PROSITE" id="PS50016"/>
    </source>
</evidence>
<organism evidence="8 9">
    <name type="scientific">Populus alba x Populus x berolinensis</name>
    <dbReference type="NCBI Taxonomy" id="444605"/>
    <lineage>
        <taxon>Eukaryota</taxon>
        <taxon>Viridiplantae</taxon>
        <taxon>Streptophyta</taxon>
        <taxon>Embryophyta</taxon>
        <taxon>Tracheophyta</taxon>
        <taxon>Spermatophyta</taxon>
        <taxon>Magnoliopsida</taxon>
        <taxon>eudicotyledons</taxon>
        <taxon>Gunneridae</taxon>
        <taxon>Pentapetalae</taxon>
        <taxon>rosids</taxon>
        <taxon>fabids</taxon>
        <taxon>Malpighiales</taxon>
        <taxon>Salicaceae</taxon>
        <taxon>Saliceae</taxon>
        <taxon>Populus</taxon>
    </lineage>
</organism>
<evidence type="ECO:0000313" key="8">
    <source>
        <dbReference type="EMBL" id="KAJ7014521.1"/>
    </source>
</evidence>
<feature type="domain" description="PHD-type" evidence="6">
    <location>
        <begin position="158"/>
        <end position="211"/>
    </location>
</feature>
<dbReference type="GO" id="GO:0008270">
    <property type="term" value="F:zinc ion binding"/>
    <property type="evidence" value="ECO:0007669"/>
    <property type="project" value="UniProtKB-KW"/>
</dbReference>
<dbReference type="CDD" id="cd15571">
    <property type="entry name" value="ePHD"/>
    <property type="match status" value="1"/>
</dbReference>
<evidence type="ECO:0000313" key="9">
    <source>
        <dbReference type="Proteomes" id="UP001164929"/>
    </source>
</evidence>
<gene>
    <name evidence="8" type="ORF">NC653_003976</name>
</gene>
<dbReference type="AlphaFoldDB" id="A0AAD6RSW3"/>
<proteinExistence type="predicted"/>
<dbReference type="InterPro" id="IPR001965">
    <property type="entry name" value="Znf_PHD"/>
</dbReference>
<keyword evidence="2 4" id="KW-0863">Zinc-finger</keyword>
<evidence type="ECO:0000256" key="2">
    <source>
        <dbReference type="ARBA" id="ARBA00022771"/>
    </source>
</evidence>
<keyword evidence="9" id="KW-1185">Reference proteome</keyword>
<comment type="caution">
    <text evidence="8">The sequence shown here is derived from an EMBL/GenBank/DDBJ whole genome shotgun (WGS) entry which is preliminary data.</text>
</comment>
<sequence>MDTKFQALPPLKRHRLLQQHQQENKENVPIALQLPAKKRKESRNPILADAAPHVTTTAAYCLPTKKRVWALHPDLVSGKPLSPFDLNVEYNPSFNEEIKANEENKKTPPDIIIDKSIESEQEDLKKEEEVTVLDENNQEECKEEEEKEEEDEEEEDDGILCAICRSTDGDPTDPIVFCDGCDLMVHTTCYGNPLIKGVPDGDWFCIHCLASKSYRSESRHSSLSCCFCPTKGGALKPTTTKGVDGSWAHVVCALLIPEVFFDDPDGREGIDCSKVPKRRWEGKCYVCRSRKGCVIECSEPKCPLAFHVTCGLNEDLCIEFKEGKKETIVAGFCKSHTDLWDKQQQSGKFKIVAREEHRKTVRYSYTFTQAYASLCAYVGMHHIHFGVKGNRCETSGRGRMPEDIRNFQLDKELPSCWQTIKINSVSDNVKLLFSKLSGFSKTHSYGSCFRKLHSFLNGVFSLRAGVHLEWCFLLNIAEGMRSPLKSLPLSSSFFLISKTFLEMGPDGIVLVIH</sequence>
<dbReference type="SMART" id="SM00249">
    <property type="entry name" value="PHD"/>
    <property type="match status" value="2"/>
</dbReference>
<dbReference type="CDD" id="cd15492">
    <property type="entry name" value="PHD_BRPF_JADE_like"/>
    <property type="match status" value="1"/>
</dbReference>
<feature type="region of interest" description="Disordered" evidence="5">
    <location>
        <begin position="118"/>
        <end position="156"/>
    </location>
</feature>
<dbReference type="InterPro" id="IPR034732">
    <property type="entry name" value="EPHD"/>
</dbReference>
<dbReference type="SUPFAM" id="SSF57903">
    <property type="entry name" value="FYVE/PHD zinc finger"/>
    <property type="match status" value="1"/>
</dbReference>
<dbReference type="PROSITE" id="PS50016">
    <property type="entry name" value="ZF_PHD_2"/>
    <property type="match status" value="1"/>
</dbReference>
<dbReference type="InterPro" id="IPR050701">
    <property type="entry name" value="Histone_Mod_Regulator"/>
</dbReference>